<dbReference type="RefSeq" id="WP_126039379.1">
    <property type="nucleotide sequence ID" value="NZ_CP022299.1"/>
</dbReference>
<name>A0A3S9AQ20_ACIJO</name>
<dbReference type="AlphaFoldDB" id="A0A3S9AQ20"/>
<dbReference type="Proteomes" id="UP000276980">
    <property type="component" value="Plasmid pIC001A"/>
</dbReference>
<protein>
    <recommendedName>
        <fullName evidence="1">Nitroreductase domain-containing protein</fullName>
    </recommendedName>
</protein>
<keyword evidence="2" id="KW-0614">Plasmid</keyword>
<dbReference type="Gene3D" id="3.40.109.10">
    <property type="entry name" value="NADH Oxidase"/>
    <property type="match status" value="1"/>
</dbReference>
<sequence>MAGDIGMYAQTLLLSLTAHGLGGVPQTILGFYGETIRKELGVDPSLKLLFGISLGYPDVTHPANQYRINKEPVGESVTFHQ</sequence>
<dbReference type="InterPro" id="IPR029479">
    <property type="entry name" value="Nitroreductase"/>
</dbReference>
<evidence type="ECO:0000259" key="1">
    <source>
        <dbReference type="Pfam" id="PF00881"/>
    </source>
</evidence>
<dbReference type="GeneID" id="39661621"/>
<dbReference type="EMBL" id="CP022299">
    <property type="protein sequence ID" value="AZN65768.1"/>
    <property type="molecule type" value="Genomic_DNA"/>
</dbReference>
<dbReference type="Pfam" id="PF00881">
    <property type="entry name" value="Nitroreductase"/>
    <property type="match status" value="1"/>
</dbReference>
<accession>A0A3S9AQ20</accession>
<organism evidence="2 3">
    <name type="scientific">Acinetobacter johnsonii</name>
    <dbReference type="NCBI Taxonomy" id="40214"/>
    <lineage>
        <taxon>Bacteria</taxon>
        <taxon>Pseudomonadati</taxon>
        <taxon>Pseudomonadota</taxon>
        <taxon>Gammaproteobacteria</taxon>
        <taxon>Moraxellales</taxon>
        <taxon>Moraxellaceae</taxon>
        <taxon>Acinetobacter</taxon>
    </lineage>
</organism>
<evidence type="ECO:0000313" key="3">
    <source>
        <dbReference type="Proteomes" id="UP000276980"/>
    </source>
</evidence>
<reference evidence="2 3" key="1">
    <citation type="submission" date="2017-06" db="EMBL/GenBank/DDBJ databases">
        <title>Complete Genome Sequence of the Carbazole-Degrading Bacterium Acinetobacter johnsonii IC001.</title>
        <authorList>
            <person name="Vejarano F."/>
            <person name="Suzuki-Minakuchi C."/>
            <person name="Ohtsubo Y."/>
            <person name="Tsuda M."/>
            <person name="Okada K."/>
            <person name="Nojiri H."/>
        </authorList>
    </citation>
    <scope>NUCLEOTIDE SEQUENCE [LARGE SCALE GENOMIC DNA]</scope>
    <source>
        <strain evidence="2 3">IC001</strain>
        <plasmid evidence="3">pic001a</plasmid>
    </source>
</reference>
<dbReference type="InterPro" id="IPR000415">
    <property type="entry name" value="Nitroreductase-like"/>
</dbReference>
<dbReference type="GO" id="GO:0016491">
    <property type="term" value="F:oxidoreductase activity"/>
    <property type="evidence" value="ECO:0007669"/>
    <property type="project" value="InterPro"/>
</dbReference>
<dbReference type="SUPFAM" id="SSF55469">
    <property type="entry name" value="FMN-dependent nitroreductase-like"/>
    <property type="match status" value="1"/>
</dbReference>
<evidence type="ECO:0000313" key="2">
    <source>
        <dbReference type="EMBL" id="AZN65768.1"/>
    </source>
</evidence>
<gene>
    <name evidence="2" type="ORF">CFH90_17745</name>
</gene>
<proteinExistence type="predicted"/>
<feature type="domain" description="Nitroreductase" evidence="1">
    <location>
        <begin position="2"/>
        <end position="56"/>
    </location>
</feature>
<geneLocation type="plasmid" evidence="3">
    <name>pic001a</name>
</geneLocation>